<dbReference type="Gene3D" id="3.30.1330.30">
    <property type="match status" value="1"/>
</dbReference>
<reference evidence="3" key="1">
    <citation type="submission" date="2021-04" db="EMBL/GenBank/DDBJ databases">
        <authorList>
            <consortium name="Wellcome Sanger Institute Data Sharing"/>
        </authorList>
    </citation>
    <scope>NUCLEOTIDE SEQUENCE [LARGE SCALE GENOMIC DNA]</scope>
</reference>
<reference evidence="3" key="3">
    <citation type="submission" date="2025-09" db="UniProtKB">
        <authorList>
            <consortium name="Ensembl"/>
        </authorList>
    </citation>
    <scope>IDENTIFICATION</scope>
</reference>
<feature type="compositionally biased region" description="Basic and acidic residues" evidence="1">
    <location>
        <begin position="78"/>
        <end position="91"/>
    </location>
</feature>
<dbReference type="InParanoid" id="A0A3Q1IAQ1"/>
<dbReference type="STRING" id="64144.ENSATEP00000001516"/>
<proteinExistence type="predicted"/>
<dbReference type="InterPro" id="IPR004038">
    <property type="entry name" value="Ribosomal_eL8/eL30/eS12/Gad45"/>
</dbReference>
<dbReference type="PANTHER" id="PTHR13284">
    <property type="entry name" value="GH01354P"/>
    <property type="match status" value="1"/>
</dbReference>
<feature type="region of interest" description="Disordered" evidence="1">
    <location>
        <begin position="158"/>
        <end position="281"/>
    </location>
</feature>
<protein>
    <recommendedName>
        <fullName evidence="2">Ribosomal protein eL8/eL30/eS12/Gadd45 domain-containing protein</fullName>
    </recommendedName>
</protein>
<dbReference type="InterPro" id="IPR040051">
    <property type="entry name" value="SECISBP2"/>
</dbReference>
<dbReference type="GO" id="GO:0035368">
    <property type="term" value="F:selenocysteine insertion sequence binding"/>
    <property type="evidence" value="ECO:0007669"/>
    <property type="project" value="InterPro"/>
</dbReference>
<dbReference type="SUPFAM" id="SSF55315">
    <property type="entry name" value="L30e-like"/>
    <property type="match status" value="1"/>
</dbReference>
<feature type="compositionally biased region" description="Basic and acidic residues" evidence="1">
    <location>
        <begin position="460"/>
        <end position="478"/>
    </location>
</feature>
<dbReference type="PANTHER" id="PTHR13284:SF9">
    <property type="entry name" value="SELENOCYSTEINE INSERTION SEQUENCE-BINDING PROTEIN 2"/>
    <property type="match status" value="1"/>
</dbReference>
<gene>
    <name evidence="3" type="primary">SECISBP2</name>
</gene>
<keyword evidence="4" id="KW-1185">Reference proteome</keyword>
<name>A0A3Q1IAQ1_ANATE</name>
<evidence type="ECO:0000313" key="4">
    <source>
        <dbReference type="Proteomes" id="UP000265040"/>
    </source>
</evidence>
<dbReference type="GO" id="GO:0005739">
    <property type="term" value="C:mitochondrion"/>
    <property type="evidence" value="ECO:0007669"/>
    <property type="project" value="TreeGrafter"/>
</dbReference>
<feature type="compositionally biased region" description="Polar residues" evidence="1">
    <location>
        <begin position="197"/>
        <end position="233"/>
    </location>
</feature>
<dbReference type="Pfam" id="PF01248">
    <property type="entry name" value="Ribosomal_L7Ae"/>
    <property type="match status" value="1"/>
</dbReference>
<dbReference type="GO" id="GO:0001514">
    <property type="term" value="P:selenocysteine incorporation"/>
    <property type="evidence" value="ECO:0007669"/>
    <property type="project" value="UniProtKB-ARBA"/>
</dbReference>
<feature type="region of interest" description="Disordered" evidence="1">
    <location>
        <begin position="713"/>
        <end position="747"/>
    </location>
</feature>
<evidence type="ECO:0000313" key="3">
    <source>
        <dbReference type="Ensembl" id="ENSATEP00000001516.1"/>
    </source>
</evidence>
<sequence length="792" mass="88110">MDKEGKLSSTVQSFDPKHHRKQRKELAEPHSASSSPLVLPNPYVSDQISRGNRSGLNSKPAGTGGDVPKSHGYSSSRRVKETKHDFQPRDESEQDPQVKISKVKNDTSAQGKIMRKNSLGAQKRGFGGAKSAPNSARKPAQADLVPFEVKMADFPQLAGVSPDKASPPLVQKECWGPIPTSQSPQKQTSVWKFGNRGSPTHPDSQQSATNGEPDSSAASASQLVVTSWASVASQPPKKPVPDKKTISSSHMQMEEVEAPGKKKRKKKKKKIKVAGEDVEAESEALKIYQEPPKFEDQEEFPGLTLALTRADGLTSSRNAAKLCNEESQRQMEQHPSADQNKEKALEAILSTEVAKKGQKAEKVSGKKSKVPVQLDIGNMLTALEKKQQSQKPKQDAKPVILSVGGGLPIIHKQPSIQKKPPWQQDKIAHNPLDSTSPLVKKGKQREVPKAKKPTPLKKVILKEREERKQKRLLEERGLLPENEINPVSDAAEEEQCDTNTTDEAGSPTEDLDQLEFNETNQMGKEEDEDTDKDQEAVEQQTTSPVPCPVSPPKIHSRKFRDYCSQVLSKDIDECVTELLKELVRFQDRLYQKDPMKARMKRRIVMGLREVLKHLKLRKVKCVIISPNCERIQSKGGLDEALHTIINTCREQGVPFVFALSRKALGRCVNKAVPVSLVGIFNYDGAQDCYHKMIELSSEARTAYEVMVSSLEQTGQPELEQAANTQEELEVSSMTKEADPTTDTTQPEEPAYIKIWKKMLEKEYNHKLLNFEEKLSSMHLDSECTENTEDGKS</sequence>
<organism evidence="3 4">
    <name type="scientific">Anabas testudineus</name>
    <name type="common">Climbing perch</name>
    <name type="synonym">Anthias testudineus</name>
    <dbReference type="NCBI Taxonomy" id="64144"/>
    <lineage>
        <taxon>Eukaryota</taxon>
        <taxon>Metazoa</taxon>
        <taxon>Chordata</taxon>
        <taxon>Craniata</taxon>
        <taxon>Vertebrata</taxon>
        <taxon>Euteleostomi</taxon>
        <taxon>Actinopterygii</taxon>
        <taxon>Neopterygii</taxon>
        <taxon>Teleostei</taxon>
        <taxon>Neoteleostei</taxon>
        <taxon>Acanthomorphata</taxon>
        <taxon>Anabantaria</taxon>
        <taxon>Anabantiformes</taxon>
        <taxon>Anabantoidei</taxon>
        <taxon>Anabantidae</taxon>
        <taxon>Anabas</taxon>
    </lineage>
</organism>
<feature type="region of interest" description="Disordered" evidence="1">
    <location>
        <begin position="1"/>
        <end position="141"/>
    </location>
</feature>
<dbReference type="Ensembl" id="ENSATET00000001538.3">
    <property type="protein sequence ID" value="ENSATEP00000001516.1"/>
    <property type="gene ID" value="ENSATEG00000001095.3"/>
</dbReference>
<feature type="compositionally biased region" description="Polar residues" evidence="1">
    <location>
        <begin position="44"/>
        <end position="57"/>
    </location>
</feature>
<feature type="compositionally biased region" description="Polar residues" evidence="1">
    <location>
        <begin position="713"/>
        <end position="725"/>
    </location>
</feature>
<feature type="region of interest" description="Disordered" evidence="1">
    <location>
        <begin position="411"/>
        <end position="553"/>
    </location>
</feature>
<dbReference type="GO" id="GO:0043021">
    <property type="term" value="F:ribonucleoprotein complex binding"/>
    <property type="evidence" value="ECO:0007669"/>
    <property type="project" value="TreeGrafter"/>
</dbReference>
<evidence type="ECO:0000259" key="2">
    <source>
        <dbReference type="Pfam" id="PF01248"/>
    </source>
</evidence>
<dbReference type="AlphaFoldDB" id="A0A3Q1IAQ1"/>
<dbReference type="GeneTree" id="ENSGT00490000043356"/>
<dbReference type="Proteomes" id="UP000265040">
    <property type="component" value="Chromosome 9"/>
</dbReference>
<dbReference type="GO" id="GO:1990904">
    <property type="term" value="C:ribonucleoprotein complex"/>
    <property type="evidence" value="ECO:0007669"/>
    <property type="project" value="TreeGrafter"/>
</dbReference>
<dbReference type="FunFam" id="3.30.1330.30:FF:000004">
    <property type="entry name" value="selenocysteine insertion sequence-binding protein 2"/>
    <property type="match status" value="1"/>
</dbReference>
<dbReference type="GO" id="GO:0003730">
    <property type="term" value="F:mRNA 3'-UTR binding"/>
    <property type="evidence" value="ECO:0007669"/>
    <property type="project" value="TreeGrafter"/>
</dbReference>
<accession>A0A3Q1IAQ1</accession>
<feature type="domain" description="Ribosomal protein eL8/eL30/eS12/Gadd45" evidence="2">
    <location>
        <begin position="593"/>
        <end position="688"/>
    </location>
</feature>
<reference evidence="3" key="2">
    <citation type="submission" date="2025-08" db="UniProtKB">
        <authorList>
            <consortium name="Ensembl"/>
        </authorList>
    </citation>
    <scope>IDENTIFICATION</scope>
</reference>
<evidence type="ECO:0000256" key="1">
    <source>
        <dbReference type="SAM" id="MobiDB-lite"/>
    </source>
</evidence>
<feature type="compositionally biased region" description="Basic residues" evidence="1">
    <location>
        <begin position="261"/>
        <end position="272"/>
    </location>
</feature>
<dbReference type="InterPro" id="IPR029064">
    <property type="entry name" value="Ribosomal_eL30-like_sf"/>
</dbReference>
<dbReference type="OMA" id="MCREQGV"/>
<dbReference type="OrthoDB" id="263617at2759"/>
<feature type="compositionally biased region" description="Polar residues" evidence="1">
    <location>
        <begin position="179"/>
        <end position="190"/>
    </location>
</feature>